<dbReference type="InterPro" id="IPR026870">
    <property type="entry name" value="Zinc_ribbon_dom"/>
</dbReference>
<organism evidence="3 4">
    <name type="scientific">Agathobacter ruminis</name>
    <dbReference type="NCBI Taxonomy" id="1712665"/>
    <lineage>
        <taxon>Bacteria</taxon>
        <taxon>Bacillati</taxon>
        <taxon>Bacillota</taxon>
        <taxon>Clostridia</taxon>
        <taxon>Lachnospirales</taxon>
        <taxon>Lachnospiraceae</taxon>
        <taxon>Agathobacter</taxon>
    </lineage>
</organism>
<keyword evidence="1" id="KW-1133">Transmembrane helix</keyword>
<evidence type="ECO:0000259" key="2">
    <source>
        <dbReference type="Pfam" id="PF13240"/>
    </source>
</evidence>
<feature type="transmembrane region" description="Helical" evidence="1">
    <location>
        <begin position="49"/>
        <end position="77"/>
    </location>
</feature>
<feature type="domain" description="Zinc-ribbon" evidence="2">
    <location>
        <begin position="6"/>
        <end position="26"/>
    </location>
</feature>
<protein>
    <recommendedName>
        <fullName evidence="2">Zinc-ribbon domain-containing protein</fullName>
    </recommendedName>
</protein>
<evidence type="ECO:0000313" key="3">
    <source>
        <dbReference type="EMBL" id="PHU38220.1"/>
    </source>
</evidence>
<dbReference type="Pfam" id="PF13240">
    <property type="entry name" value="Zn_Ribbon_1"/>
    <property type="match status" value="1"/>
</dbReference>
<comment type="caution">
    <text evidence="3">The sequence shown here is derived from an EMBL/GenBank/DDBJ whole genome shotgun (WGS) entry which is preliminary data.</text>
</comment>
<name>A0A2G3E4Y2_9FIRM</name>
<reference evidence="3 4" key="2">
    <citation type="submission" date="2017-10" db="EMBL/GenBank/DDBJ databases">
        <authorList>
            <person name="Banno H."/>
            <person name="Chua N.-H."/>
        </authorList>
    </citation>
    <scope>NUCLEOTIDE SEQUENCE [LARGE SCALE GENOMIC DNA]</scope>
    <source>
        <strain evidence="3 4">JK623</strain>
    </source>
</reference>
<keyword evidence="4" id="KW-1185">Reference proteome</keyword>
<dbReference type="Proteomes" id="UP000224563">
    <property type="component" value="Unassembled WGS sequence"/>
</dbReference>
<accession>A0A2G3E4Y2</accession>
<evidence type="ECO:0000313" key="4">
    <source>
        <dbReference type="Proteomes" id="UP000224563"/>
    </source>
</evidence>
<keyword evidence="1" id="KW-0472">Membrane</keyword>
<sequence>MTMKICPSCGMQIATESSFCPNCGARQNTQTSYESNYYSHPQRMSTNKILSIVALVISIISIFLGGLLAEIAAIIIASIVLNSQDQSEPEVITMSKIALIMSIVFIIIRIVLVIILGGIAALFYL</sequence>
<evidence type="ECO:0000256" key="1">
    <source>
        <dbReference type="SAM" id="Phobius"/>
    </source>
</evidence>
<gene>
    <name evidence="3" type="ORF">CSX02_04205</name>
</gene>
<feature type="transmembrane region" description="Helical" evidence="1">
    <location>
        <begin position="97"/>
        <end position="124"/>
    </location>
</feature>
<reference evidence="3 4" key="1">
    <citation type="submission" date="2017-10" db="EMBL/GenBank/DDBJ databases">
        <title>Resolving the taxonomy of Roseburia spp., Eubacterium rectale and Agathobacter spp. through phylogenomic analysis.</title>
        <authorList>
            <person name="Sheridan P.O."/>
            <person name="Walker A.W."/>
            <person name="Duncan S.H."/>
            <person name="Scott K.P."/>
            <person name="Toole P.W.O."/>
            <person name="Luis P."/>
            <person name="Flint H.J."/>
        </authorList>
    </citation>
    <scope>NUCLEOTIDE SEQUENCE [LARGE SCALE GENOMIC DNA]</scope>
    <source>
        <strain evidence="3 4">JK623</strain>
    </source>
</reference>
<dbReference type="RefSeq" id="WP_099385762.1">
    <property type="nucleotide sequence ID" value="NZ_JANSWH010000080.1"/>
</dbReference>
<dbReference type="AlphaFoldDB" id="A0A2G3E4Y2"/>
<proteinExistence type="predicted"/>
<dbReference type="EMBL" id="PDYG01000014">
    <property type="protein sequence ID" value="PHU38220.1"/>
    <property type="molecule type" value="Genomic_DNA"/>
</dbReference>
<keyword evidence="1" id="KW-0812">Transmembrane</keyword>